<dbReference type="Proteomes" id="UP000887159">
    <property type="component" value="Unassembled WGS sequence"/>
</dbReference>
<dbReference type="AlphaFoldDB" id="A0A8X6T0W5"/>
<dbReference type="GO" id="GO:0015074">
    <property type="term" value="P:DNA integration"/>
    <property type="evidence" value="ECO:0007669"/>
    <property type="project" value="InterPro"/>
</dbReference>
<gene>
    <name evidence="2" type="primary">AVEN_158122_1</name>
    <name evidence="2" type="ORF">TNCV_1167551</name>
</gene>
<dbReference type="InterPro" id="IPR041588">
    <property type="entry name" value="Integrase_H2C2"/>
</dbReference>
<dbReference type="Gene3D" id="1.10.340.70">
    <property type="match status" value="1"/>
</dbReference>
<dbReference type="EMBL" id="BMAU01021358">
    <property type="protein sequence ID" value="GFY21610.1"/>
    <property type="molecule type" value="Genomic_DNA"/>
</dbReference>
<dbReference type="InterPro" id="IPR036397">
    <property type="entry name" value="RNaseH_sf"/>
</dbReference>
<dbReference type="SUPFAM" id="SSF53098">
    <property type="entry name" value="Ribonuclease H-like"/>
    <property type="match status" value="1"/>
</dbReference>
<evidence type="ECO:0000313" key="2">
    <source>
        <dbReference type="EMBL" id="GFY21610.1"/>
    </source>
</evidence>
<feature type="domain" description="Integrase catalytic" evidence="1">
    <location>
        <begin position="278"/>
        <end position="404"/>
    </location>
</feature>
<dbReference type="Pfam" id="PF17921">
    <property type="entry name" value="Integrase_H2C2"/>
    <property type="match status" value="1"/>
</dbReference>
<reference evidence="2" key="1">
    <citation type="submission" date="2020-08" db="EMBL/GenBank/DDBJ databases">
        <title>Multicomponent nature underlies the extraordinary mechanical properties of spider dragline silk.</title>
        <authorList>
            <person name="Kono N."/>
            <person name="Nakamura H."/>
            <person name="Mori M."/>
            <person name="Yoshida Y."/>
            <person name="Ohtoshi R."/>
            <person name="Malay A.D."/>
            <person name="Moran D.A.P."/>
            <person name="Tomita M."/>
            <person name="Numata K."/>
            <person name="Arakawa K."/>
        </authorList>
    </citation>
    <scope>NUCLEOTIDE SEQUENCE</scope>
</reference>
<protein>
    <submittedName>
        <fullName evidence="2">Integrase catalytic domain-containing protein</fullName>
    </submittedName>
</protein>
<dbReference type="Gene3D" id="3.30.420.10">
    <property type="entry name" value="Ribonuclease H-like superfamily/Ribonuclease H"/>
    <property type="match status" value="1"/>
</dbReference>
<dbReference type="InterPro" id="IPR012337">
    <property type="entry name" value="RNaseH-like_sf"/>
</dbReference>
<evidence type="ECO:0000259" key="1">
    <source>
        <dbReference type="PROSITE" id="PS50994"/>
    </source>
</evidence>
<comment type="caution">
    <text evidence="2">The sequence shown here is derived from an EMBL/GenBank/DDBJ whole genome shotgun (WGS) entry which is preliminary data.</text>
</comment>
<evidence type="ECO:0000313" key="3">
    <source>
        <dbReference type="Proteomes" id="UP000887159"/>
    </source>
</evidence>
<name>A0A8X6T0W5_TRICX</name>
<proteinExistence type="predicted"/>
<dbReference type="InterPro" id="IPR001584">
    <property type="entry name" value="Integrase_cat-core"/>
</dbReference>
<dbReference type="PANTHER" id="PTHR47331">
    <property type="entry name" value="PHD-TYPE DOMAIN-CONTAINING PROTEIN"/>
    <property type="match status" value="1"/>
</dbReference>
<dbReference type="GO" id="GO:0003676">
    <property type="term" value="F:nucleic acid binding"/>
    <property type="evidence" value="ECO:0007669"/>
    <property type="project" value="InterPro"/>
</dbReference>
<keyword evidence="3" id="KW-1185">Reference proteome</keyword>
<sequence>MACCIGSRLANSIVNALNLPNLRITFWSDSTTALWWIKEKRSWSVFVENRVKEIRQLTRGHLWKHVPGNLNIADLLSRGCSPRQMLFSRWWEGPLWLRESPEYWPLGETPGDSRKFVNNCTLLNEKCKDSELSQSEIENSEKKLIRLVQSVRSVQIHIRLVHLPDAKSSNYIETYIDDEGILRVKTKILNRDDEGSFLYFLILLPEKCELTKLLIRDVHKKNCHAGIQMMQCLLRERYWIIRARKAIKNVLYNCIFCKRFKVKSLSSEPTPLPPDRVTDCAPFEIVGIDLAGPLFLKDGRKVWITLFTCAVYRAIHLELVNSLTSDAFLLALRCFIARRGRPRTIYWDNGTNFRGAFNDLSKLNWSKIVEETRTPKILWKFIPPTAAWWGGWWERLVRTVKELF</sequence>
<organism evidence="2 3">
    <name type="scientific">Trichonephila clavipes</name>
    <name type="common">Golden silk orbweaver</name>
    <name type="synonym">Nephila clavipes</name>
    <dbReference type="NCBI Taxonomy" id="2585209"/>
    <lineage>
        <taxon>Eukaryota</taxon>
        <taxon>Metazoa</taxon>
        <taxon>Ecdysozoa</taxon>
        <taxon>Arthropoda</taxon>
        <taxon>Chelicerata</taxon>
        <taxon>Arachnida</taxon>
        <taxon>Araneae</taxon>
        <taxon>Araneomorphae</taxon>
        <taxon>Entelegynae</taxon>
        <taxon>Araneoidea</taxon>
        <taxon>Nephilidae</taxon>
        <taxon>Trichonephila</taxon>
    </lineage>
</organism>
<dbReference type="PROSITE" id="PS50994">
    <property type="entry name" value="INTEGRASE"/>
    <property type="match status" value="1"/>
</dbReference>
<accession>A0A8X6T0W5</accession>